<organism evidence="1 2">
    <name type="scientific">Elioraea tepida</name>
    <dbReference type="NCBI Taxonomy" id="2843330"/>
    <lineage>
        <taxon>Bacteria</taxon>
        <taxon>Pseudomonadati</taxon>
        <taxon>Pseudomonadota</taxon>
        <taxon>Alphaproteobacteria</taxon>
        <taxon>Acetobacterales</taxon>
        <taxon>Elioraeaceae</taxon>
        <taxon>Elioraea</taxon>
    </lineage>
</organism>
<dbReference type="EMBL" id="CP076448">
    <property type="protein sequence ID" value="QXM24727.1"/>
    <property type="molecule type" value="Genomic_DNA"/>
</dbReference>
<dbReference type="Proteomes" id="UP000694001">
    <property type="component" value="Chromosome"/>
</dbReference>
<dbReference type="AlphaFoldDB" id="A0A975YJS3"/>
<evidence type="ECO:0000313" key="1">
    <source>
        <dbReference type="EMBL" id="QXM24727.1"/>
    </source>
</evidence>
<accession>A0A975YJS3</accession>
<sequence length="221" mass="24124">MTSDSGAGHEVLGRLRSLPIVAAFAHHTLDDVFAGTHDGTGFILAEIRLFNRTTRMTGSGPNRRPSTRESTVFKGLLFLIETPEKIPVRILLRGPRIPWFAAWRLPAPTLGKLGFVRVPVPDAAFSRHLSLWAEDGEAALRVIGPDLAATLARLAATARWRRLDAGFSGTRFLLLLPKGGNSFAIGGLFRPLSRLGDEAHRLLEEVMVVHRLIDVLKGKAG</sequence>
<protein>
    <submittedName>
        <fullName evidence="1">DUF3137 domain-containing protein</fullName>
    </submittedName>
</protein>
<proteinExistence type="predicted"/>
<dbReference type="KEGG" id="elio:KO353_00050"/>
<evidence type="ECO:0000313" key="2">
    <source>
        <dbReference type="Proteomes" id="UP000694001"/>
    </source>
</evidence>
<name>A0A975YJS3_9PROT</name>
<keyword evidence="2" id="KW-1185">Reference proteome</keyword>
<dbReference type="RefSeq" id="WP_218285784.1">
    <property type="nucleotide sequence ID" value="NZ_CP076448.1"/>
</dbReference>
<gene>
    <name evidence="1" type="ORF">KO353_00050</name>
</gene>
<reference evidence="1" key="1">
    <citation type="submission" date="2021-06" db="EMBL/GenBank/DDBJ databases">
        <title>Elioraea tepida, sp. nov., a moderately thermophilic aerobic anoxygenic phototrophic bacterium isolated from an alkaline siliceous hot spring mat community in Yellowstone National Park, WY, USA.</title>
        <authorList>
            <person name="Saini M.K."/>
            <person name="Yoshida S."/>
            <person name="Sebastian A."/>
            <person name="Hirose S."/>
            <person name="Hara E."/>
            <person name="Tamaki H."/>
            <person name="Soulier N.T."/>
            <person name="Albert I."/>
            <person name="Hanada S."/>
            <person name="Bryant D.A."/>
            <person name="Tank M."/>
        </authorList>
    </citation>
    <scope>NUCLEOTIDE SEQUENCE</scope>
    <source>
        <strain evidence="1">MS-P2</strain>
    </source>
</reference>